<gene>
    <name evidence="2" type="ORF">EpCFBP13511_04265</name>
    <name evidence="1" type="ORF">IFT93_09815</name>
</gene>
<dbReference type="Proteomes" id="UP000306393">
    <property type="component" value="Unassembled WGS sequence"/>
</dbReference>
<organism evidence="2 3">
    <name type="scientific">Erwinia persicina</name>
    <dbReference type="NCBI Taxonomy" id="55211"/>
    <lineage>
        <taxon>Bacteria</taxon>
        <taxon>Pseudomonadati</taxon>
        <taxon>Pseudomonadota</taxon>
        <taxon>Gammaproteobacteria</taxon>
        <taxon>Enterobacterales</taxon>
        <taxon>Erwiniaceae</taxon>
        <taxon>Erwinia</taxon>
    </lineage>
</organism>
<evidence type="ECO:0000313" key="1">
    <source>
        <dbReference type="EMBL" id="MBD8106717.1"/>
    </source>
</evidence>
<dbReference type="EMBL" id="QGAC01000003">
    <property type="protein sequence ID" value="TKJ93784.1"/>
    <property type="molecule type" value="Genomic_DNA"/>
</dbReference>
<dbReference type="EMBL" id="JACYNN010000005">
    <property type="protein sequence ID" value="MBD8106717.1"/>
    <property type="molecule type" value="Genomic_DNA"/>
</dbReference>
<evidence type="ECO:0000313" key="3">
    <source>
        <dbReference type="Proteomes" id="UP000306393"/>
    </source>
</evidence>
<dbReference type="OrthoDB" id="6631382at2"/>
<dbReference type="AlphaFoldDB" id="A0A4U3FJ85"/>
<name>A0A4U3FJ85_9GAMM</name>
<accession>A0A4U3FJ85</accession>
<evidence type="ECO:0000313" key="2">
    <source>
        <dbReference type="EMBL" id="TKJ93784.1"/>
    </source>
</evidence>
<protein>
    <submittedName>
        <fullName evidence="2">Uncharacterized protein</fullName>
    </submittedName>
</protein>
<dbReference type="RefSeq" id="WP_137268779.1">
    <property type="nucleotide sequence ID" value="NZ_JACYNM010000005.1"/>
</dbReference>
<keyword evidence="4" id="KW-1185">Reference proteome</keyword>
<comment type="caution">
    <text evidence="2">The sequence shown here is derived from an EMBL/GenBank/DDBJ whole genome shotgun (WGS) entry which is preliminary data.</text>
</comment>
<proteinExistence type="predicted"/>
<reference evidence="1 4" key="2">
    <citation type="journal article" date="2020" name="FEMS Microbiol. Ecol.">
        <title>Temporal dynamics of bacterial communities during seed development and maturation.</title>
        <authorList>
            <person name="Chesneau G."/>
            <person name="Torres-Cortes G."/>
            <person name="Briand M."/>
            <person name="Darrasse A."/>
            <person name="Preveaux A."/>
            <person name="Marais C."/>
            <person name="Jacques M.A."/>
            <person name="Shade A."/>
            <person name="Barret M."/>
        </authorList>
    </citation>
    <scope>NUCLEOTIDE SEQUENCE [LARGE SCALE GENOMIC DNA]</scope>
    <source>
        <strain evidence="1 4">CFBP13732</strain>
    </source>
</reference>
<evidence type="ECO:0000313" key="4">
    <source>
        <dbReference type="Proteomes" id="UP000661012"/>
    </source>
</evidence>
<dbReference type="Proteomes" id="UP000661012">
    <property type="component" value="Unassembled WGS sequence"/>
</dbReference>
<reference evidence="2 3" key="1">
    <citation type="journal article" date="2019" name="Sci. Rep.">
        <title>Differences in resource use lead to coexistence of seed-transmitted microbial populations.</title>
        <authorList>
            <person name="Torres-Cortes G."/>
            <person name="Garcia B.J."/>
            <person name="Compant S."/>
            <person name="Rezki S."/>
            <person name="Jones P."/>
            <person name="Preveaux A."/>
            <person name="Briand M."/>
            <person name="Roulet A."/>
            <person name="Bouchez O."/>
            <person name="Jacobson D."/>
            <person name="Barret M."/>
        </authorList>
    </citation>
    <scope>NUCLEOTIDE SEQUENCE [LARGE SCALE GENOMIC DNA]</scope>
    <source>
        <strain evidence="2 3">CFBP13511</strain>
    </source>
</reference>
<sequence length="177" mass="20158">MEKIQNLIAVLKQSIPQLDIAPLQSNTPENSEPLTVLDWLYQQLSAQNLMVYEEWNEYNGAIPELKTLSDLSIAEDPANFIFSAIGEIDWSTASIDPAEIVYLLPWLEHINFYLKPHAIRLVDLLPLENAYIIAVRDDETLLQKLHASLEAFDMGINERQPMDQQQVLADIRQMIAG</sequence>